<protein>
    <recommendedName>
        <fullName evidence="1">ApeI dehydratase-like domain-containing protein</fullName>
    </recommendedName>
</protein>
<evidence type="ECO:0000313" key="3">
    <source>
        <dbReference type="Proteomes" id="UP001221686"/>
    </source>
</evidence>
<dbReference type="SUPFAM" id="SSF54637">
    <property type="entry name" value="Thioesterase/thiol ester dehydrase-isomerase"/>
    <property type="match status" value="1"/>
</dbReference>
<gene>
    <name evidence="2" type="ORF">POL25_33800</name>
</gene>
<sequence length="127" mass="13742">MRRQFDLELVRRSSTGGGETATFAVEVPADLLYFAGHFPGEPVLPGVAQLVALVLDRVRALWPELGEPTRVGRLKFKQPIAPGDALELTVELERGEAAPRVHFQIDRKGQACTVGVMTFATAGESQG</sequence>
<evidence type="ECO:0000313" key="2">
    <source>
        <dbReference type="EMBL" id="MDC0721929.1"/>
    </source>
</evidence>
<feature type="domain" description="ApeI dehydratase-like" evidence="1">
    <location>
        <begin position="18"/>
        <end position="113"/>
    </location>
</feature>
<dbReference type="RefSeq" id="WP_272090428.1">
    <property type="nucleotide sequence ID" value="NZ_JAQNDL010000003.1"/>
</dbReference>
<dbReference type="Proteomes" id="UP001221686">
    <property type="component" value="Unassembled WGS sequence"/>
</dbReference>
<comment type="caution">
    <text evidence="2">The sequence shown here is derived from an EMBL/GenBank/DDBJ whole genome shotgun (WGS) entry which is preliminary data.</text>
</comment>
<dbReference type="InterPro" id="IPR054545">
    <property type="entry name" value="ApeI-like"/>
</dbReference>
<dbReference type="InterPro" id="IPR029069">
    <property type="entry name" value="HotDog_dom_sf"/>
</dbReference>
<proteinExistence type="predicted"/>
<dbReference type="Pfam" id="PF22818">
    <property type="entry name" value="ApeI-like"/>
    <property type="match status" value="1"/>
</dbReference>
<dbReference type="Gene3D" id="3.10.129.10">
    <property type="entry name" value="Hotdog Thioesterase"/>
    <property type="match status" value="1"/>
</dbReference>
<accession>A0ABT5E9B1</accession>
<evidence type="ECO:0000259" key="1">
    <source>
        <dbReference type="Pfam" id="PF22818"/>
    </source>
</evidence>
<dbReference type="EMBL" id="JAQNDL010000003">
    <property type="protein sequence ID" value="MDC0721929.1"/>
    <property type="molecule type" value="Genomic_DNA"/>
</dbReference>
<reference evidence="2 3" key="1">
    <citation type="submission" date="2022-11" db="EMBL/GenBank/DDBJ databases">
        <title>Minimal conservation of predation-associated metabolite biosynthetic gene clusters underscores biosynthetic potential of Myxococcota including descriptions for ten novel species: Archangium lansinium sp. nov., Myxococcus landrumus sp. nov., Nannocystis bai.</title>
        <authorList>
            <person name="Ahearne A."/>
            <person name="Stevens C."/>
            <person name="Dowd S."/>
        </authorList>
    </citation>
    <scope>NUCLEOTIDE SEQUENCE [LARGE SCALE GENOMIC DNA]</scope>
    <source>
        <strain evidence="2 3">BB15-2</strain>
    </source>
</reference>
<keyword evidence="3" id="KW-1185">Reference proteome</keyword>
<name>A0ABT5E9B1_9BACT</name>
<organism evidence="2 3">
    <name type="scientific">Nannocystis bainbridge</name>
    <dbReference type="NCBI Taxonomy" id="2995303"/>
    <lineage>
        <taxon>Bacteria</taxon>
        <taxon>Pseudomonadati</taxon>
        <taxon>Myxococcota</taxon>
        <taxon>Polyangia</taxon>
        <taxon>Nannocystales</taxon>
        <taxon>Nannocystaceae</taxon>
        <taxon>Nannocystis</taxon>
    </lineage>
</organism>